<keyword evidence="2" id="KW-0472">Membrane</keyword>
<keyword evidence="4" id="KW-1185">Reference proteome</keyword>
<dbReference type="Proteomes" id="UP001317259">
    <property type="component" value="Unassembled WGS sequence"/>
</dbReference>
<feature type="transmembrane region" description="Helical" evidence="2">
    <location>
        <begin position="41"/>
        <end position="59"/>
    </location>
</feature>
<organism evidence="3 4">
    <name type="scientific">Actinomadura luzonensis</name>
    <dbReference type="NCBI Taxonomy" id="2805427"/>
    <lineage>
        <taxon>Bacteria</taxon>
        <taxon>Bacillati</taxon>
        <taxon>Actinomycetota</taxon>
        <taxon>Actinomycetes</taxon>
        <taxon>Streptosporangiales</taxon>
        <taxon>Thermomonosporaceae</taxon>
        <taxon>Actinomadura</taxon>
    </lineage>
</organism>
<comment type="caution">
    <text evidence="3">The sequence shown here is derived from an EMBL/GenBank/DDBJ whole genome shotgun (WGS) entry which is preliminary data.</text>
</comment>
<keyword evidence="2" id="KW-1133">Transmembrane helix</keyword>
<sequence length="338" mass="34452">MTVHDLREVLRERAGAPSPGNPLRHDQVRARISRARRRRRAAATVTAGAAAAVLAMALLPGAERGPEETTTATAGERLPGSYTSGDGAVYRRLAAAALRPGGPATASVTVPATGGPLDVAGVCEGSLTTAPPRVLMNGRPVTQAAPLLCGTGVRTVPLTVPAGVTEVTVTFDQSARPLDCRSAGGGCAPGRGPAGAWDLAVYTWTPPARPVDPGPVGHLPRRVGGLRLAGSATGTLAGPAAAGAFTVRVRSRDGHVRLQQLCAGELSGRLWFSYLVDGASSVTTSCPVLAGGGEPAVNDLMEVPVPAGRQVTITGRVGAWGPLTNRPVRWSAGVYAED</sequence>
<gene>
    <name evidence="3" type="ORF">MF672_035650</name>
</gene>
<evidence type="ECO:0000256" key="2">
    <source>
        <dbReference type="SAM" id="Phobius"/>
    </source>
</evidence>
<evidence type="ECO:0000256" key="1">
    <source>
        <dbReference type="SAM" id="MobiDB-lite"/>
    </source>
</evidence>
<feature type="compositionally biased region" description="Basic and acidic residues" evidence="1">
    <location>
        <begin position="1"/>
        <end position="14"/>
    </location>
</feature>
<evidence type="ECO:0000313" key="4">
    <source>
        <dbReference type="Proteomes" id="UP001317259"/>
    </source>
</evidence>
<keyword evidence="2" id="KW-0812">Transmembrane</keyword>
<feature type="region of interest" description="Disordered" evidence="1">
    <location>
        <begin position="62"/>
        <end position="83"/>
    </location>
</feature>
<dbReference type="RefSeq" id="WP_242376292.1">
    <property type="nucleotide sequence ID" value="NZ_JAKRKC020000002.1"/>
</dbReference>
<accession>A0ABT0G3V8</accession>
<proteinExistence type="predicted"/>
<dbReference type="EMBL" id="JAKRKC020000002">
    <property type="protein sequence ID" value="MCK2219093.1"/>
    <property type="molecule type" value="Genomic_DNA"/>
</dbReference>
<feature type="region of interest" description="Disordered" evidence="1">
    <location>
        <begin position="1"/>
        <end position="24"/>
    </location>
</feature>
<reference evidence="3 4" key="1">
    <citation type="submission" date="2022-04" db="EMBL/GenBank/DDBJ databases">
        <title>Genome draft of Actinomadura sp. ATCC 31491.</title>
        <authorList>
            <person name="Shi X."/>
            <person name="Du Y."/>
        </authorList>
    </citation>
    <scope>NUCLEOTIDE SEQUENCE [LARGE SCALE GENOMIC DNA]</scope>
    <source>
        <strain evidence="3 4">ATCC 31491</strain>
    </source>
</reference>
<feature type="compositionally biased region" description="Low complexity" evidence="1">
    <location>
        <begin position="62"/>
        <end position="77"/>
    </location>
</feature>
<protein>
    <submittedName>
        <fullName evidence="3">Uncharacterized protein</fullName>
    </submittedName>
</protein>
<evidence type="ECO:0000313" key="3">
    <source>
        <dbReference type="EMBL" id="MCK2219093.1"/>
    </source>
</evidence>
<name>A0ABT0G3V8_9ACTN</name>